<dbReference type="GO" id="GO:0007051">
    <property type="term" value="P:spindle organization"/>
    <property type="evidence" value="ECO:0007669"/>
    <property type="project" value="InterPro"/>
</dbReference>
<sequence length="283" mass="32044">MALNNLDTFLPLLSTPDTKKKLQIGSDLLNYLSIEDNSLECENLSAFIDLIIHWLNNSNFKVAQNGLEVLAHFAVRLKEDLRPYTSSIIGPTIDRLGDSKACVREQAKILLNRLMTFVSSPQIILEKLMPAFTHKNWKAREEICLFLQQCLLRYGVVGSTNGQLYVSKFVSSLVTLVSDPNVQVRDTSMTTLVEIYKHVGDRLRNEILRKHANMQQHKLQTLIAKFDEIAQTGDATTVSSRINNANNKFVTGGLIMGNQQISEAYQSRVHLKANIVYPFHYHL</sequence>
<evidence type="ECO:0000313" key="3">
    <source>
        <dbReference type="EnsemblMetazoa" id="KAF7491420.1"/>
    </source>
</evidence>
<evidence type="ECO:0000313" key="4">
    <source>
        <dbReference type="Proteomes" id="UP000070412"/>
    </source>
</evidence>
<dbReference type="Pfam" id="PF12348">
    <property type="entry name" value="CLASP_N"/>
    <property type="match status" value="1"/>
</dbReference>
<dbReference type="PANTHER" id="PTHR12609">
    <property type="entry name" value="MICROTUBULE ASSOCIATED PROTEIN XMAP215"/>
    <property type="match status" value="1"/>
</dbReference>
<evidence type="ECO:0000313" key="2">
    <source>
        <dbReference type="EMBL" id="KAF7491420.1"/>
    </source>
</evidence>
<dbReference type="AlphaFoldDB" id="A0A834R802"/>
<dbReference type="GO" id="GO:0061863">
    <property type="term" value="F:microtubule plus end polymerase"/>
    <property type="evidence" value="ECO:0007669"/>
    <property type="project" value="InterPro"/>
</dbReference>
<dbReference type="EMBL" id="WVUK01000059">
    <property type="protein sequence ID" value="KAF7491420.1"/>
    <property type="molecule type" value="Genomic_DNA"/>
</dbReference>
<dbReference type="Proteomes" id="UP000070412">
    <property type="component" value="Unassembled WGS sequence"/>
</dbReference>
<name>A0A834R802_SARSC</name>
<dbReference type="SUPFAM" id="SSF48371">
    <property type="entry name" value="ARM repeat"/>
    <property type="match status" value="1"/>
</dbReference>
<proteinExistence type="predicted"/>
<reference evidence="2" key="2">
    <citation type="submission" date="2020-01" db="EMBL/GenBank/DDBJ databases">
        <authorList>
            <person name="Korhonen P.K.K."/>
            <person name="Guangxu M.G."/>
            <person name="Wang T.W."/>
            <person name="Stroehlein A.J.S."/>
            <person name="Young N.D."/>
            <person name="Ang C.-S.A."/>
            <person name="Fernando D.W.F."/>
            <person name="Lu H.L."/>
            <person name="Taylor S.T."/>
            <person name="Ehtesham M.E.M."/>
            <person name="Najaraj S.H.N."/>
            <person name="Harsha G.H.G."/>
            <person name="Madugundu A.M."/>
            <person name="Renuse S.R."/>
            <person name="Holt D.H."/>
            <person name="Pandey A.P."/>
            <person name="Papenfuss A.P."/>
            <person name="Gasser R.B.G."/>
            <person name="Fischer K.F."/>
        </authorList>
    </citation>
    <scope>NUCLEOTIDE SEQUENCE</scope>
    <source>
        <strain evidence="2">SSS_KF_BRIS2020</strain>
    </source>
</reference>
<dbReference type="InterPro" id="IPR045110">
    <property type="entry name" value="XMAP215"/>
</dbReference>
<dbReference type="InterPro" id="IPR024395">
    <property type="entry name" value="CLASP_N_dom"/>
</dbReference>
<keyword evidence="4" id="KW-1185">Reference proteome</keyword>
<reference evidence="4" key="1">
    <citation type="journal article" date="2020" name="PLoS Negl. Trop. Dis.">
        <title>High-quality nuclear genome for Sarcoptes scabiei-A critical resource for a neglected parasite.</title>
        <authorList>
            <person name="Korhonen P.K."/>
            <person name="Gasser R.B."/>
            <person name="Ma G."/>
            <person name="Wang T."/>
            <person name="Stroehlein A.J."/>
            <person name="Young N.D."/>
            <person name="Ang C.S."/>
            <person name="Fernando D.D."/>
            <person name="Lu H.C."/>
            <person name="Taylor S."/>
            <person name="Reynolds S.L."/>
            <person name="Mofiz E."/>
            <person name="Najaraj S.H."/>
            <person name="Gowda H."/>
            <person name="Madugundu A."/>
            <person name="Renuse S."/>
            <person name="Holt D."/>
            <person name="Pandey A."/>
            <person name="Papenfuss A.T."/>
            <person name="Fischer K."/>
        </authorList>
    </citation>
    <scope>NUCLEOTIDE SEQUENCE [LARGE SCALE GENOMIC DNA]</scope>
</reference>
<dbReference type="InterPro" id="IPR034085">
    <property type="entry name" value="TOG"/>
</dbReference>
<protein>
    <submittedName>
        <fullName evidence="2">CLIP-associating protein</fullName>
    </submittedName>
</protein>
<dbReference type="GO" id="GO:0046785">
    <property type="term" value="P:microtubule polymerization"/>
    <property type="evidence" value="ECO:0007669"/>
    <property type="project" value="InterPro"/>
</dbReference>
<dbReference type="InterPro" id="IPR011989">
    <property type="entry name" value="ARM-like"/>
</dbReference>
<dbReference type="EnsemblMetazoa" id="SSS_1858s_mrna">
    <property type="protein sequence ID" value="KAF7491420.1"/>
    <property type="gene ID" value="SSS_1858"/>
</dbReference>
<accession>A0A834R802</accession>
<dbReference type="InterPro" id="IPR016024">
    <property type="entry name" value="ARM-type_fold"/>
</dbReference>
<dbReference type="OrthoDB" id="46159at2759"/>
<reference evidence="3" key="3">
    <citation type="submission" date="2022-06" db="UniProtKB">
        <authorList>
            <consortium name="EnsemblMetazoa"/>
        </authorList>
    </citation>
    <scope>IDENTIFICATION</scope>
</reference>
<organism evidence="2">
    <name type="scientific">Sarcoptes scabiei</name>
    <name type="common">Itch mite</name>
    <name type="synonym">Acarus scabiei</name>
    <dbReference type="NCBI Taxonomy" id="52283"/>
    <lineage>
        <taxon>Eukaryota</taxon>
        <taxon>Metazoa</taxon>
        <taxon>Ecdysozoa</taxon>
        <taxon>Arthropoda</taxon>
        <taxon>Chelicerata</taxon>
        <taxon>Arachnida</taxon>
        <taxon>Acari</taxon>
        <taxon>Acariformes</taxon>
        <taxon>Sarcoptiformes</taxon>
        <taxon>Astigmata</taxon>
        <taxon>Psoroptidia</taxon>
        <taxon>Sarcoptoidea</taxon>
        <taxon>Sarcoptidae</taxon>
        <taxon>Sarcoptinae</taxon>
        <taxon>Sarcoptes</taxon>
    </lineage>
</organism>
<evidence type="ECO:0000259" key="1">
    <source>
        <dbReference type="SMART" id="SM01349"/>
    </source>
</evidence>
<feature type="domain" description="TOG" evidence="1">
    <location>
        <begin position="1"/>
        <end position="232"/>
    </location>
</feature>
<dbReference type="SMART" id="SM01349">
    <property type="entry name" value="TOG"/>
    <property type="match status" value="1"/>
</dbReference>
<dbReference type="GO" id="GO:0030951">
    <property type="term" value="P:establishment or maintenance of microtubule cytoskeleton polarity"/>
    <property type="evidence" value="ECO:0007669"/>
    <property type="project" value="InterPro"/>
</dbReference>
<dbReference type="Gene3D" id="1.25.10.10">
    <property type="entry name" value="Leucine-rich Repeat Variant"/>
    <property type="match status" value="1"/>
</dbReference>
<dbReference type="GO" id="GO:0051010">
    <property type="term" value="F:microtubule plus-end binding"/>
    <property type="evidence" value="ECO:0007669"/>
    <property type="project" value="InterPro"/>
</dbReference>
<gene>
    <name evidence="2" type="ORF">SSS_1858</name>
</gene>